<dbReference type="Gene3D" id="3.40.50.720">
    <property type="entry name" value="NAD(P)-binding Rossmann-like Domain"/>
    <property type="match status" value="1"/>
</dbReference>
<protein>
    <submittedName>
        <fullName evidence="2">NADPH quinone reductase</fullName>
    </submittedName>
</protein>
<proteinExistence type="predicted"/>
<accession>A0A0R2F7J3</accession>
<evidence type="ECO:0000259" key="1">
    <source>
        <dbReference type="SMART" id="SM00829"/>
    </source>
</evidence>
<sequence length="311" mass="32786">MKAFGYTHFGGPEVFEILGQPQPTLQTDHDILLKTLAVGLNNFERSQRAGDFGRGRLPIVPGRDVVGEVVEVGSAVTAFQLGDVAIGHGGPAYAQYVVIDSERAVKKPDNASLAEAVALVTPGITAYNAVTTFTHVKTGDTVFVNGATGGVGSLVVQVAKQLGADVIGTGSSRNQALLEALPLDEIGFYDRENLNAKFADRADIAINAALNGHNAELLRDVIRDGGSAASVGDETDFGTKHVTFEHIRPLNAGHDHEALTALATMLENGQLKIPIFKTLPFTLAGGIEGHQLLETRHAPGRIVLVNDADGQ</sequence>
<gene>
    <name evidence="2" type="ORF">FD14_GL001045</name>
</gene>
<organism evidence="2 3">
    <name type="scientific">Secundilactobacillus similis DSM 23365 = JCM 2765</name>
    <dbReference type="NCBI Taxonomy" id="1423804"/>
    <lineage>
        <taxon>Bacteria</taxon>
        <taxon>Bacillati</taxon>
        <taxon>Bacillota</taxon>
        <taxon>Bacilli</taxon>
        <taxon>Lactobacillales</taxon>
        <taxon>Lactobacillaceae</taxon>
        <taxon>Secundilactobacillus</taxon>
    </lineage>
</organism>
<evidence type="ECO:0000313" key="3">
    <source>
        <dbReference type="Proteomes" id="UP000051442"/>
    </source>
</evidence>
<dbReference type="EMBL" id="AYZM01000112">
    <property type="protein sequence ID" value="KRN21527.1"/>
    <property type="molecule type" value="Genomic_DNA"/>
</dbReference>
<dbReference type="RefSeq" id="WP_054736424.1">
    <property type="nucleotide sequence ID" value="NZ_AYZM01000112.1"/>
</dbReference>
<feature type="domain" description="Enoyl reductase (ER)" evidence="1">
    <location>
        <begin position="10"/>
        <end position="304"/>
    </location>
</feature>
<dbReference type="PANTHER" id="PTHR43482:SF1">
    <property type="entry name" value="PROTEIN AST1-RELATED"/>
    <property type="match status" value="1"/>
</dbReference>
<dbReference type="InterPro" id="IPR052585">
    <property type="entry name" value="Lipid_raft_assoc_Zn_ADH"/>
</dbReference>
<dbReference type="InterPro" id="IPR011032">
    <property type="entry name" value="GroES-like_sf"/>
</dbReference>
<dbReference type="SMART" id="SM00829">
    <property type="entry name" value="PKS_ER"/>
    <property type="match status" value="1"/>
</dbReference>
<keyword evidence="3" id="KW-1185">Reference proteome</keyword>
<reference evidence="2 3" key="1">
    <citation type="journal article" date="2015" name="Genome Announc.">
        <title>Expanding the biotechnology potential of lactobacilli through comparative genomics of 213 strains and associated genera.</title>
        <authorList>
            <person name="Sun Z."/>
            <person name="Harris H.M."/>
            <person name="McCann A."/>
            <person name="Guo C."/>
            <person name="Argimon S."/>
            <person name="Zhang W."/>
            <person name="Yang X."/>
            <person name="Jeffery I.B."/>
            <person name="Cooney J.C."/>
            <person name="Kagawa T.F."/>
            <person name="Liu W."/>
            <person name="Song Y."/>
            <person name="Salvetti E."/>
            <person name="Wrobel A."/>
            <person name="Rasinkangas P."/>
            <person name="Parkhill J."/>
            <person name="Rea M.C."/>
            <person name="O'Sullivan O."/>
            <person name="Ritari J."/>
            <person name="Douillard F.P."/>
            <person name="Paul Ross R."/>
            <person name="Yang R."/>
            <person name="Briner A.E."/>
            <person name="Felis G.E."/>
            <person name="de Vos W.M."/>
            <person name="Barrangou R."/>
            <person name="Klaenhammer T.R."/>
            <person name="Caufield P.W."/>
            <person name="Cui Y."/>
            <person name="Zhang H."/>
            <person name="O'Toole P.W."/>
        </authorList>
    </citation>
    <scope>NUCLEOTIDE SEQUENCE [LARGE SCALE GENOMIC DNA]</scope>
    <source>
        <strain evidence="2 3">DSM 23365</strain>
    </source>
</reference>
<dbReference type="Pfam" id="PF13602">
    <property type="entry name" value="ADH_zinc_N_2"/>
    <property type="match status" value="1"/>
</dbReference>
<name>A0A0R2F7J3_9LACO</name>
<dbReference type="SUPFAM" id="SSF51735">
    <property type="entry name" value="NAD(P)-binding Rossmann-fold domains"/>
    <property type="match status" value="1"/>
</dbReference>
<comment type="caution">
    <text evidence="2">The sequence shown here is derived from an EMBL/GenBank/DDBJ whole genome shotgun (WGS) entry which is preliminary data.</text>
</comment>
<dbReference type="STRING" id="1423804.FD14_GL001045"/>
<dbReference type="GO" id="GO:0016491">
    <property type="term" value="F:oxidoreductase activity"/>
    <property type="evidence" value="ECO:0007669"/>
    <property type="project" value="InterPro"/>
</dbReference>
<dbReference type="PATRIC" id="fig|1423804.4.peg.1122"/>
<dbReference type="AlphaFoldDB" id="A0A0R2F7J3"/>
<dbReference type="Proteomes" id="UP000051442">
    <property type="component" value="Unassembled WGS sequence"/>
</dbReference>
<evidence type="ECO:0000313" key="2">
    <source>
        <dbReference type="EMBL" id="KRN21527.1"/>
    </source>
</evidence>
<dbReference type="InterPro" id="IPR013154">
    <property type="entry name" value="ADH-like_N"/>
</dbReference>
<dbReference type="InterPro" id="IPR020843">
    <property type="entry name" value="ER"/>
</dbReference>
<dbReference type="Pfam" id="PF08240">
    <property type="entry name" value="ADH_N"/>
    <property type="match status" value="1"/>
</dbReference>
<dbReference type="SUPFAM" id="SSF50129">
    <property type="entry name" value="GroES-like"/>
    <property type="match status" value="1"/>
</dbReference>
<dbReference type="CDD" id="cd05289">
    <property type="entry name" value="MDR_like_2"/>
    <property type="match status" value="1"/>
</dbReference>
<dbReference type="PANTHER" id="PTHR43482">
    <property type="entry name" value="PROTEIN AST1-RELATED"/>
    <property type="match status" value="1"/>
</dbReference>
<dbReference type="OrthoDB" id="9792162at2"/>
<dbReference type="InterPro" id="IPR036291">
    <property type="entry name" value="NAD(P)-bd_dom_sf"/>
</dbReference>
<dbReference type="Gene3D" id="3.90.180.10">
    <property type="entry name" value="Medium-chain alcohol dehydrogenases, catalytic domain"/>
    <property type="match status" value="1"/>
</dbReference>